<reference evidence="1 2" key="1">
    <citation type="journal article" date="2012" name="Science">
        <title>Ecological populations of bacteria act as socially cohesive units of antibiotic production and resistance.</title>
        <authorList>
            <person name="Cordero O.X."/>
            <person name="Wildschutte H."/>
            <person name="Kirkup B."/>
            <person name="Proehl S."/>
            <person name="Ngo L."/>
            <person name="Hussain F."/>
            <person name="Le Roux F."/>
            <person name="Mincer T."/>
            <person name="Polz M.F."/>
        </authorList>
    </citation>
    <scope>NUCLEOTIDE SEQUENCE [LARGE SCALE GENOMIC DNA]</scope>
    <source>
        <strain evidence="1 2">ZF-129</strain>
    </source>
</reference>
<evidence type="ECO:0000313" key="1">
    <source>
        <dbReference type="EMBL" id="OEE38258.1"/>
    </source>
</evidence>
<evidence type="ECO:0000313" key="2">
    <source>
        <dbReference type="Proteomes" id="UP000094741"/>
    </source>
</evidence>
<name>A0A1E5BK31_9VIBR</name>
<dbReference type="Proteomes" id="UP000094741">
    <property type="component" value="Unassembled WGS sequence"/>
</dbReference>
<dbReference type="EMBL" id="AJYQ02000002">
    <property type="protein sequence ID" value="OEE38258.1"/>
    <property type="molecule type" value="Genomic_DNA"/>
</dbReference>
<protein>
    <submittedName>
        <fullName evidence="1">Uncharacterized protein</fullName>
    </submittedName>
</protein>
<accession>A0A1E5BK31</accession>
<gene>
    <name evidence="1" type="ORF">A1QO_02455</name>
</gene>
<comment type="caution">
    <text evidence="1">The sequence shown here is derived from an EMBL/GenBank/DDBJ whole genome shotgun (WGS) entry which is preliminary data.</text>
</comment>
<dbReference type="AlphaFoldDB" id="A0A1E5BK31"/>
<dbReference type="RefSeq" id="WP_017041252.1">
    <property type="nucleotide sequence ID" value="NZ_AJYQ02000002.1"/>
</dbReference>
<proteinExistence type="predicted"/>
<sequence length="266" mass="30340">MKISIFNFGVKTINGSLIGTIDGVEFPTQIKSRNSVITFLRNRIANEASDFVEECLAIWQVMYRFPLARSAHYNEKTFNLILKLFNNGVKPRSDINLHVDRRTYFQLNDKGEVIDFMHRFCPTDGIQQPHNGEHWVNHKCQTIHDGATVVPWGEKNGKPEVINGFFIVSLFDHNKAHLLDLYLHGKNEVISCGSCTKYLYPGVAFDYSPSEVLLLANKAGLPMDIMETLLFSIEYGVNDGDVCMSEFDVTAIDEAQFPINYYWKLC</sequence>
<organism evidence="1 2">
    <name type="scientific">Vibrio genomosp. F10 str. ZF-129</name>
    <dbReference type="NCBI Taxonomy" id="1187848"/>
    <lineage>
        <taxon>Bacteria</taxon>
        <taxon>Pseudomonadati</taxon>
        <taxon>Pseudomonadota</taxon>
        <taxon>Gammaproteobacteria</taxon>
        <taxon>Vibrionales</taxon>
        <taxon>Vibrionaceae</taxon>
        <taxon>Vibrio</taxon>
    </lineage>
</organism>